<dbReference type="EMBL" id="JAENHL010000007">
    <property type="protein sequence ID" value="MBK1867547.1"/>
    <property type="molecule type" value="Genomic_DNA"/>
</dbReference>
<gene>
    <name evidence="1" type="ORF">JHL16_14410</name>
</gene>
<organism evidence="1 2">
    <name type="scientific">Taklimakanibacter albus</name>
    <dbReference type="NCBI Taxonomy" id="2800327"/>
    <lineage>
        <taxon>Bacteria</taxon>
        <taxon>Pseudomonadati</taxon>
        <taxon>Pseudomonadota</taxon>
        <taxon>Alphaproteobacteria</taxon>
        <taxon>Hyphomicrobiales</taxon>
        <taxon>Aestuariivirgaceae</taxon>
        <taxon>Taklimakanibacter</taxon>
    </lineage>
</organism>
<keyword evidence="2" id="KW-1185">Reference proteome</keyword>
<proteinExistence type="predicted"/>
<reference evidence="1" key="1">
    <citation type="submission" date="2021-01" db="EMBL/GenBank/DDBJ databases">
        <authorList>
            <person name="Sun Q."/>
        </authorList>
    </citation>
    <scope>NUCLEOTIDE SEQUENCE</scope>
    <source>
        <strain evidence="1">YIM B02566</strain>
    </source>
</reference>
<evidence type="ECO:0000313" key="1">
    <source>
        <dbReference type="EMBL" id="MBK1867547.1"/>
    </source>
</evidence>
<comment type="caution">
    <text evidence="1">The sequence shown here is derived from an EMBL/GenBank/DDBJ whole genome shotgun (WGS) entry which is preliminary data.</text>
</comment>
<evidence type="ECO:0000313" key="2">
    <source>
        <dbReference type="Proteomes" id="UP000616151"/>
    </source>
</evidence>
<name>A0ACC5R4J4_9HYPH</name>
<protein>
    <submittedName>
        <fullName evidence="1">Aldehyde dehydrogenase family protein</fullName>
    </submittedName>
</protein>
<accession>A0ACC5R4J4</accession>
<sequence length="524" mass="56559">MAIHPLLEDRGFTSFHAKQMVEKARWAAEAFSGLDRTEVLRIAKAVAEAGYAQAQRYAQWAVEETGFGVVEHKLIKNQACSRGLYELYKDQDFTGIKLDGERKILEIPRPAGVVFALTPSTNPVATVFYKIMLCLLTRNAIIISPHPMAKACCADAAKLLAKAAEDAGAPDGVIQVIEEPSLPIVETVMKSDRIDVILATGGSPVVRAAYSSGNPAIGVGPGNVPSYVDETADVPAAAKAIADSKSFDNGILCTNESAIIAHGAIIDTLAQELKRNGCHICSEEERDRLEQTLFPNGKFDISLIGKAAELIAQKAGFRVPPRTKVLVAPLARIGDDYPLSREKLCPVIGLYVAATRDAAMIACRAMTRRSGGGHSASIHARDPQIILRYGEVMNVLRISVNVGNSLGASGFETHLAPTMTIGTGYFGRSSVGENVEPRHLVQWVKMAWNKDDRIQMPSFSTADRVEKPKIGAPPRGEIDYDFGNHPDGTVSAPAPAGQTTTQDADIRAEIRRIILEELKELTAR</sequence>
<dbReference type="Proteomes" id="UP000616151">
    <property type="component" value="Unassembled WGS sequence"/>
</dbReference>